<feature type="transmembrane region" description="Helical" evidence="2">
    <location>
        <begin position="451"/>
        <end position="475"/>
    </location>
</feature>
<feature type="transmembrane region" description="Helical" evidence="2">
    <location>
        <begin position="120"/>
        <end position="140"/>
    </location>
</feature>
<reference evidence="4" key="1">
    <citation type="journal article" date="2023" name="Mol. Phylogenet. Evol.">
        <title>Genome-scale phylogeny and comparative genomics of the fungal order Sordariales.</title>
        <authorList>
            <person name="Hensen N."/>
            <person name="Bonometti L."/>
            <person name="Westerberg I."/>
            <person name="Brannstrom I.O."/>
            <person name="Guillou S."/>
            <person name="Cros-Aarteil S."/>
            <person name="Calhoun S."/>
            <person name="Haridas S."/>
            <person name="Kuo A."/>
            <person name="Mondo S."/>
            <person name="Pangilinan J."/>
            <person name="Riley R."/>
            <person name="LaButti K."/>
            <person name="Andreopoulos B."/>
            <person name="Lipzen A."/>
            <person name="Chen C."/>
            <person name="Yan M."/>
            <person name="Daum C."/>
            <person name="Ng V."/>
            <person name="Clum A."/>
            <person name="Steindorff A."/>
            <person name="Ohm R.A."/>
            <person name="Martin F."/>
            <person name="Silar P."/>
            <person name="Natvig D.O."/>
            <person name="Lalanne C."/>
            <person name="Gautier V."/>
            <person name="Ament-Velasquez S.L."/>
            <person name="Kruys A."/>
            <person name="Hutchinson M.I."/>
            <person name="Powell A.J."/>
            <person name="Barry K."/>
            <person name="Miller A.N."/>
            <person name="Grigoriev I.V."/>
            <person name="Debuchy R."/>
            <person name="Gladieux P."/>
            <person name="Hiltunen Thoren M."/>
            <person name="Johannesson H."/>
        </authorList>
    </citation>
    <scope>NUCLEOTIDE SEQUENCE</scope>
    <source>
        <strain evidence="4">CBS 359.72</strain>
    </source>
</reference>
<feature type="compositionally biased region" description="Basic and acidic residues" evidence="1">
    <location>
        <begin position="9"/>
        <end position="20"/>
    </location>
</feature>
<feature type="transmembrane region" description="Helical" evidence="2">
    <location>
        <begin position="171"/>
        <end position="193"/>
    </location>
</feature>
<protein>
    <submittedName>
        <fullName evidence="4">Acyltransferase family-domain-containing protein</fullName>
    </submittedName>
</protein>
<evidence type="ECO:0000256" key="2">
    <source>
        <dbReference type="SAM" id="Phobius"/>
    </source>
</evidence>
<evidence type="ECO:0000313" key="5">
    <source>
        <dbReference type="Proteomes" id="UP001303647"/>
    </source>
</evidence>
<organism evidence="4 5">
    <name type="scientific">Corynascus novoguineensis</name>
    <dbReference type="NCBI Taxonomy" id="1126955"/>
    <lineage>
        <taxon>Eukaryota</taxon>
        <taxon>Fungi</taxon>
        <taxon>Dikarya</taxon>
        <taxon>Ascomycota</taxon>
        <taxon>Pezizomycotina</taxon>
        <taxon>Sordariomycetes</taxon>
        <taxon>Sordariomycetidae</taxon>
        <taxon>Sordariales</taxon>
        <taxon>Chaetomiaceae</taxon>
        <taxon>Corynascus</taxon>
    </lineage>
</organism>
<dbReference type="InterPro" id="IPR050879">
    <property type="entry name" value="Acyltransferase_3"/>
</dbReference>
<dbReference type="PANTHER" id="PTHR23028">
    <property type="entry name" value="ACETYLTRANSFERASE"/>
    <property type="match status" value="1"/>
</dbReference>
<keyword evidence="2" id="KW-0472">Membrane</keyword>
<dbReference type="EMBL" id="MU857750">
    <property type="protein sequence ID" value="KAK4244220.1"/>
    <property type="molecule type" value="Genomic_DNA"/>
</dbReference>
<keyword evidence="4" id="KW-0808">Transferase</keyword>
<feature type="transmembrane region" description="Helical" evidence="2">
    <location>
        <begin position="363"/>
        <end position="380"/>
    </location>
</feature>
<dbReference type="AlphaFoldDB" id="A0AAN7HJC9"/>
<evidence type="ECO:0000256" key="1">
    <source>
        <dbReference type="SAM" id="MobiDB-lite"/>
    </source>
</evidence>
<keyword evidence="2" id="KW-1133">Transmembrane helix</keyword>
<keyword evidence="4" id="KW-0012">Acyltransferase</keyword>
<proteinExistence type="predicted"/>
<feature type="transmembrane region" description="Helical" evidence="2">
    <location>
        <begin position="232"/>
        <end position="255"/>
    </location>
</feature>
<feature type="transmembrane region" description="Helical" evidence="2">
    <location>
        <begin position="267"/>
        <end position="291"/>
    </location>
</feature>
<keyword evidence="2" id="KW-0812">Transmembrane</keyword>
<dbReference type="GO" id="GO:0016747">
    <property type="term" value="F:acyltransferase activity, transferring groups other than amino-acyl groups"/>
    <property type="evidence" value="ECO:0007669"/>
    <property type="project" value="InterPro"/>
</dbReference>
<accession>A0AAN7HJC9</accession>
<keyword evidence="5" id="KW-1185">Reference proteome</keyword>
<evidence type="ECO:0000313" key="4">
    <source>
        <dbReference type="EMBL" id="KAK4244220.1"/>
    </source>
</evidence>
<sequence>MPSDVTESIELKRDHDRRETGTGLRSIGSDMMAASRAWLAPALGSGLMRALTPWSFRSGSGPDKLRPTAYLDGLRGFAAFLVYWHHHELWAHVAPQITVFESSFGFNGRHYFAAFPGVRIFLHGGHFAVAAFFVISGYVLSAKPLSLIHAGDQVKLADNLASALFRRWFRLFIPIICTTFVYMTLFQASGVWVDGLEAKPSYLQAVSSWYTEVMKFSFLFHSDKESLLSYNFHLWSIPIEFRGSIVIYTTLLALSRCTRNARLWCEAGLIFYFLYAVDGWYCALFVSGMLLNDLEQLAAKDELPSFLDRFRPHKTPIFYALLAASIYLGGCPAHTGEVEDLRENPGWYLLSFLKPPAISDAKWFYLFWAAVFLVASVPHIRWLRRFFETRFCQYLGRISYSLYLIHGPVLFTLGNHLYAATGWPNSLRLYHLPDWFNLFPLPMSGPMGLEIAFLVPNLVLLPLTLYLAEVVTTLFDEPSVRFPQWLYKTALSSRPTRLPA</sequence>
<feature type="region of interest" description="Disordered" evidence="1">
    <location>
        <begin position="1"/>
        <end position="24"/>
    </location>
</feature>
<reference evidence="4" key="2">
    <citation type="submission" date="2023-05" db="EMBL/GenBank/DDBJ databases">
        <authorList>
            <consortium name="Lawrence Berkeley National Laboratory"/>
            <person name="Steindorff A."/>
            <person name="Hensen N."/>
            <person name="Bonometti L."/>
            <person name="Westerberg I."/>
            <person name="Brannstrom I.O."/>
            <person name="Guillou S."/>
            <person name="Cros-Aarteil S."/>
            <person name="Calhoun S."/>
            <person name="Haridas S."/>
            <person name="Kuo A."/>
            <person name="Mondo S."/>
            <person name="Pangilinan J."/>
            <person name="Riley R."/>
            <person name="Labutti K."/>
            <person name="Andreopoulos B."/>
            <person name="Lipzen A."/>
            <person name="Chen C."/>
            <person name="Yanf M."/>
            <person name="Daum C."/>
            <person name="Ng V."/>
            <person name="Clum A."/>
            <person name="Ohm R."/>
            <person name="Martin F."/>
            <person name="Silar P."/>
            <person name="Natvig D."/>
            <person name="Lalanne C."/>
            <person name="Gautier V."/>
            <person name="Ament-Velasquez S.L."/>
            <person name="Kruys A."/>
            <person name="Hutchinson M.I."/>
            <person name="Powell A.J."/>
            <person name="Barry K."/>
            <person name="Miller A.N."/>
            <person name="Grigoriev I.V."/>
            <person name="Debuchy R."/>
            <person name="Gladieux P."/>
            <person name="Thoren M.H."/>
            <person name="Johannesson H."/>
        </authorList>
    </citation>
    <scope>NUCLEOTIDE SEQUENCE</scope>
    <source>
        <strain evidence="4">CBS 359.72</strain>
    </source>
</reference>
<dbReference type="Pfam" id="PF01757">
    <property type="entry name" value="Acyl_transf_3"/>
    <property type="match status" value="1"/>
</dbReference>
<feature type="transmembrane region" description="Helical" evidence="2">
    <location>
        <begin position="400"/>
        <end position="419"/>
    </location>
</feature>
<dbReference type="PANTHER" id="PTHR23028:SF125">
    <property type="entry name" value="ACYLTRANSFERASE"/>
    <property type="match status" value="1"/>
</dbReference>
<feature type="domain" description="Acyltransferase 3" evidence="3">
    <location>
        <begin position="69"/>
        <end position="421"/>
    </location>
</feature>
<dbReference type="Proteomes" id="UP001303647">
    <property type="component" value="Unassembled WGS sequence"/>
</dbReference>
<evidence type="ECO:0000259" key="3">
    <source>
        <dbReference type="Pfam" id="PF01757"/>
    </source>
</evidence>
<name>A0AAN7HJC9_9PEZI</name>
<comment type="caution">
    <text evidence="4">The sequence shown here is derived from an EMBL/GenBank/DDBJ whole genome shotgun (WGS) entry which is preliminary data.</text>
</comment>
<gene>
    <name evidence="4" type="ORF">C7999DRAFT_17494</name>
</gene>
<dbReference type="InterPro" id="IPR002656">
    <property type="entry name" value="Acyl_transf_3_dom"/>
</dbReference>